<dbReference type="Proteomes" id="UP000007148">
    <property type="component" value="Unassembled WGS sequence"/>
</dbReference>
<dbReference type="OrthoDB" id="690928at2759"/>
<accession>G4TEF9</accession>
<dbReference type="GO" id="GO:0006506">
    <property type="term" value="P:GPI anchor biosynthetic process"/>
    <property type="evidence" value="ECO:0007669"/>
    <property type="project" value="TreeGrafter"/>
</dbReference>
<dbReference type="EMBL" id="CAFZ01000061">
    <property type="protein sequence ID" value="CCA69707.1"/>
    <property type="molecule type" value="Genomic_DNA"/>
</dbReference>
<evidence type="ECO:0000313" key="8">
    <source>
        <dbReference type="Proteomes" id="UP000007148"/>
    </source>
</evidence>
<keyword evidence="3 5" id="KW-1133">Transmembrane helix</keyword>
<protein>
    <recommendedName>
        <fullName evidence="6">PIG-P domain-containing protein</fullName>
    </recommendedName>
</protein>
<feature type="transmembrane region" description="Helical" evidence="5">
    <location>
        <begin position="107"/>
        <end position="131"/>
    </location>
</feature>
<dbReference type="GO" id="GO:0005783">
    <property type="term" value="C:endoplasmic reticulum"/>
    <property type="evidence" value="ECO:0007669"/>
    <property type="project" value="TreeGrafter"/>
</dbReference>
<gene>
    <name evidence="7" type="ORF">PIIN_03648</name>
</gene>
<evidence type="ECO:0000259" key="6">
    <source>
        <dbReference type="Pfam" id="PF08510"/>
    </source>
</evidence>
<comment type="subcellular location">
    <subcellularLocation>
        <location evidence="1">Membrane</location>
        <topology evidence="1">Multi-pass membrane protein</topology>
    </subcellularLocation>
</comment>
<organism evidence="7 8">
    <name type="scientific">Serendipita indica (strain DSM 11827)</name>
    <name type="common">Root endophyte fungus</name>
    <name type="synonym">Piriformospora indica</name>
    <dbReference type="NCBI Taxonomy" id="1109443"/>
    <lineage>
        <taxon>Eukaryota</taxon>
        <taxon>Fungi</taxon>
        <taxon>Dikarya</taxon>
        <taxon>Basidiomycota</taxon>
        <taxon>Agaricomycotina</taxon>
        <taxon>Agaricomycetes</taxon>
        <taxon>Sebacinales</taxon>
        <taxon>Serendipitaceae</taxon>
        <taxon>Serendipita</taxon>
    </lineage>
</organism>
<evidence type="ECO:0000256" key="4">
    <source>
        <dbReference type="ARBA" id="ARBA00023136"/>
    </source>
</evidence>
<sequence>MEAVERRNKVERTNIPASETVIDGTEDVTSPVHPVAPFPPLLGTHTAENARVGIQSVGGGRAPEFYGFVAWLITLLVYFSYALWAFLPDWVIRAAGITWYPAREWAVLLPAWSVILFLIAYFVYIALAIYATPSGTMETHRCWLDARTVKDPRAHYARNHRRADQNTGERDWYLQCADENAVPAPYDMPLALVNRVLFKDSPSAESSQISVQGA</sequence>
<reference evidence="7 8" key="1">
    <citation type="journal article" date="2011" name="PLoS Pathog.">
        <title>Endophytic Life Strategies Decoded by Genome and Transcriptome Analyses of the Mutualistic Root Symbiont Piriformospora indica.</title>
        <authorList>
            <person name="Zuccaro A."/>
            <person name="Lahrmann U."/>
            <person name="Guldener U."/>
            <person name="Langen G."/>
            <person name="Pfiffi S."/>
            <person name="Biedenkopf D."/>
            <person name="Wong P."/>
            <person name="Samans B."/>
            <person name="Grimm C."/>
            <person name="Basiewicz M."/>
            <person name="Murat C."/>
            <person name="Martin F."/>
            <person name="Kogel K.H."/>
        </authorList>
    </citation>
    <scope>NUCLEOTIDE SEQUENCE [LARGE SCALE GENOMIC DNA]</scope>
    <source>
        <strain evidence="7 8">DSM 11827</strain>
    </source>
</reference>
<dbReference type="InParanoid" id="G4TEF9"/>
<feature type="domain" description="PIG-P" evidence="6">
    <location>
        <begin position="64"/>
        <end position="198"/>
    </location>
</feature>
<dbReference type="InterPro" id="IPR052263">
    <property type="entry name" value="GPI_Anchor_Biosynth"/>
</dbReference>
<keyword evidence="4 5" id="KW-0472">Membrane</keyword>
<proteinExistence type="predicted"/>
<name>G4TEF9_SERID</name>
<dbReference type="STRING" id="1109443.G4TEF9"/>
<feature type="transmembrane region" description="Helical" evidence="5">
    <location>
        <begin position="65"/>
        <end position="87"/>
    </location>
</feature>
<dbReference type="PANTHER" id="PTHR46346">
    <property type="entry name" value="PHOSPHATIDYLINOSITOL N-ACETYLGLUCOSAMINYLTRANSFERASE SUBUNIT P"/>
    <property type="match status" value="1"/>
</dbReference>
<evidence type="ECO:0000256" key="3">
    <source>
        <dbReference type="ARBA" id="ARBA00022989"/>
    </source>
</evidence>
<dbReference type="eggNOG" id="KOG2257">
    <property type="taxonomic scope" value="Eukaryota"/>
</dbReference>
<dbReference type="HOGENOM" id="CLU_081616_2_0_1"/>
<comment type="caution">
    <text evidence="7">The sequence shown here is derived from an EMBL/GenBank/DDBJ whole genome shotgun (WGS) entry which is preliminary data.</text>
</comment>
<dbReference type="OMA" id="THTAENA"/>
<dbReference type="PANTHER" id="PTHR46346:SF1">
    <property type="entry name" value="PHOSPHATIDYLINOSITOL N-ACETYLGLUCOSAMINYLTRANSFERASE SUBUNIT P"/>
    <property type="match status" value="1"/>
</dbReference>
<keyword evidence="8" id="KW-1185">Reference proteome</keyword>
<dbReference type="AlphaFoldDB" id="G4TEF9"/>
<dbReference type="InterPro" id="IPR013717">
    <property type="entry name" value="PIG-P"/>
</dbReference>
<evidence type="ECO:0000256" key="1">
    <source>
        <dbReference type="ARBA" id="ARBA00004141"/>
    </source>
</evidence>
<dbReference type="Pfam" id="PF08510">
    <property type="entry name" value="PIG-P"/>
    <property type="match status" value="1"/>
</dbReference>
<dbReference type="GO" id="GO:0016020">
    <property type="term" value="C:membrane"/>
    <property type="evidence" value="ECO:0007669"/>
    <property type="project" value="UniProtKB-SubCell"/>
</dbReference>
<evidence type="ECO:0000313" key="7">
    <source>
        <dbReference type="EMBL" id="CCA69707.1"/>
    </source>
</evidence>
<evidence type="ECO:0000256" key="5">
    <source>
        <dbReference type="SAM" id="Phobius"/>
    </source>
</evidence>
<evidence type="ECO:0000256" key="2">
    <source>
        <dbReference type="ARBA" id="ARBA00022692"/>
    </source>
</evidence>
<keyword evidence="2 5" id="KW-0812">Transmembrane</keyword>